<feature type="domain" description="DZANK-type" evidence="1">
    <location>
        <begin position="174"/>
        <end position="218"/>
    </location>
</feature>
<dbReference type="RefSeq" id="WP_003270178.1">
    <property type="nucleotide sequence ID" value="NZ_NCTK01000001.1"/>
</dbReference>
<evidence type="ECO:0000313" key="2">
    <source>
        <dbReference type="EMBL" id="OYQ13134.1"/>
    </source>
</evidence>
<evidence type="ECO:0000313" key="3">
    <source>
        <dbReference type="Proteomes" id="UP000216164"/>
    </source>
</evidence>
<dbReference type="InterPro" id="IPR025874">
    <property type="entry name" value="DZR"/>
</dbReference>
<name>A0AAP7ZMJ1_RALSL</name>
<evidence type="ECO:0000259" key="1">
    <source>
        <dbReference type="Pfam" id="PF12773"/>
    </source>
</evidence>
<organism evidence="2 3">
    <name type="scientific">Ralstonia solanacearum K60</name>
    <dbReference type="NCBI Taxonomy" id="1091042"/>
    <lineage>
        <taxon>Bacteria</taxon>
        <taxon>Pseudomonadati</taxon>
        <taxon>Pseudomonadota</taxon>
        <taxon>Betaproteobacteria</taxon>
        <taxon>Burkholderiales</taxon>
        <taxon>Burkholderiaceae</taxon>
        <taxon>Ralstonia</taxon>
        <taxon>Ralstonia solanacearum species complex</taxon>
    </lineage>
</organism>
<gene>
    <name evidence="2" type="ORF">B7R77_07625</name>
</gene>
<dbReference type="Proteomes" id="UP000216164">
    <property type="component" value="Unassembled WGS sequence"/>
</dbReference>
<dbReference type="Pfam" id="PF12773">
    <property type="entry name" value="DZR"/>
    <property type="match status" value="1"/>
</dbReference>
<sequence>MSSESDLHFSNNYRDLCIQSGTGAGFQFEFYCQCCSDTWRSPFAPYRSGQASGWMREAGGLLGGLLGGFGNHLDNAAEGLARAGWGTARDGAFKTAIASAEGHFHRCARCHRYACGQCWSADTGLCQSCAPDLAAEVRAARHTGTVQAATEAARDIGKGQAAQVEVAADRALVCPQCHTETHGAKFCPQCGHNLAKKAACGKCQAELPLGSRFCPECGQPAAAS</sequence>
<comment type="caution">
    <text evidence="2">The sequence shown here is derived from an EMBL/GenBank/DDBJ whole genome shotgun (WGS) entry which is preliminary data.</text>
</comment>
<dbReference type="EMBL" id="NCTK01000001">
    <property type="protein sequence ID" value="OYQ13134.1"/>
    <property type="molecule type" value="Genomic_DNA"/>
</dbReference>
<reference evidence="2 3" key="1">
    <citation type="submission" date="2017-04" db="EMBL/GenBank/DDBJ databases">
        <title>Genome Announcement: Closed genomes of Ralstonia solanacearum strains K60, UW551, and UW700.</title>
        <authorList>
            <person name="Hayes M."/>
            <person name="Macintyre A.M."/>
            <person name="Allen C."/>
        </authorList>
    </citation>
    <scope>NUCLEOTIDE SEQUENCE [LARGE SCALE GENOMIC DNA]</scope>
    <source>
        <strain evidence="2 3">UW25</strain>
    </source>
</reference>
<protein>
    <recommendedName>
        <fullName evidence="1">DZANK-type domain-containing protein</fullName>
    </recommendedName>
</protein>
<accession>A0AAP7ZMJ1</accession>
<dbReference type="AlphaFoldDB" id="A0AAP7ZMJ1"/>
<proteinExistence type="predicted"/>